<evidence type="ECO:0000313" key="2">
    <source>
        <dbReference type="EMBL" id="PPK93057.1"/>
    </source>
</evidence>
<evidence type="ECO:0000313" key="3">
    <source>
        <dbReference type="Proteomes" id="UP000239002"/>
    </source>
</evidence>
<comment type="caution">
    <text evidence="2">The sequence shown here is derived from an EMBL/GenBank/DDBJ whole genome shotgun (WGS) entry which is preliminary data.</text>
</comment>
<protein>
    <submittedName>
        <fullName evidence="2">Uncharacterized protein</fullName>
    </submittedName>
</protein>
<proteinExistence type="predicted"/>
<feature type="coiled-coil region" evidence="1">
    <location>
        <begin position="118"/>
        <end position="145"/>
    </location>
</feature>
<dbReference type="EMBL" id="PTJE01000008">
    <property type="protein sequence ID" value="PPK93057.1"/>
    <property type="molecule type" value="Genomic_DNA"/>
</dbReference>
<name>A0A2S6IFT7_9FLAO</name>
<dbReference type="AlphaFoldDB" id="A0A2S6IFT7"/>
<dbReference type="Proteomes" id="UP000239002">
    <property type="component" value="Unassembled WGS sequence"/>
</dbReference>
<keyword evidence="3" id="KW-1185">Reference proteome</keyword>
<gene>
    <name evidence="2" type="ORF">LY01_02762</name>
</gene>
<dbReference type="OrthoDB" id="32195at2"/>
<organism evidence="2 3">
    <name type="scientific">Nonlabens xylanidelens</name>
    <dbReference type="NCBI Taxonomy" id="191564"/>
    <lineage>
        <taxon>Bacteria</taxon>
        <taxon>Pseudomonadati</taxon>
        <taxon>Bacteroidota</taxon>
        <taxon>Flavobacteriia</taxon>
        <taxon>Flavobacteriales</taxon>
        <taxon>Flavobacteriaceae</taxon>
        <taxon>Nonlabens</taxon>
    </lineage>
</organism>
<evidence type="ECO:0000256" key="1">
    <source>
        <dbReference type="SAM" id="Coils"/>
    </source>
</evidence>
<reference evidence="2 3" key="1">
    <citation type="submission" date="2018-02" db="EMBL/GenBank/DDBJ databases">
        <title>Genomic Encyclopedia of Archaeal and Bacterial Type Strains, Phase II (KMG-II): from individual species to whole genera.</title>
        <authorList>
            <person name="Goeker M."/>
        </authorList>
    </citation>
    <scope>NUCLEOTIDE SEQUENCE [LARGE SCALE GENOMIC DNA]</scope>
    <source>
        <strain evidence="2 3">DSM 16809</strain>
    </source>
</reference>
<accession>A0A2S6IFT7</accession>
<sequence length="160" mass="18439">MTIPISSNLPEIEHNLAKKAELLIALTSSLNSGENKFTTYLKSQFQLEKLSKKLQNWHELDFADFIKELNKAIKATNRAATKAAVIDLGDPSGQKETTPYQVIPELTKKDEYEWMELFEEKKKEVQQLQSQINQTEKEIDQMVYELYGLSDEEIKIVENS</sequence>
<keyword evidence="1" id="KW-0175">Coiled coil</keyword>
<dbReference type="RefSeq" id="WP_104516545.1">
    <property type="nucleotide sequence ID" value="NZ_MQVW01000020.1"/>
</dbReference>